<comment type="subcellular location">
    <subcellularLocation>
        <location evidence="1">Membrane</location>
        <topology evidence="1">Multi-pass membrane protein</topology>
    </subcellularLocation>
</comment>
<dbReference type="Pfam" id="PF04932">
    <property type="entry name" value="Wzy_C"/>
    <property type="match status" value="1"/>
</dbReference>
<keyword evidence="4 5" id="KW-0472">Membrane</keyword>
<evidence type="ECO:0000256" key="3">
    <source>
        <dbReference type="ARBA" id="ARBA00022989"/>
    </source>
</evidence>
<feature type="transmembrane region" description="Helical" evidence="5">
    <location>
        <begin position="113"/>
        <end position="134"/>
    </location>
</feature>
<dbReference type="EMBL" id="BAAAPY010000012">
    <property type="protein sequence ID" value="GAA2084333.1"/>
    <property type="molecule type" value="Genomic_DNA"/>
</dbReference>
<protein>
    <recommendedName>
        <fullName evidence="6">O-antigen ligase-related domain-containing protein</fullName>
    </recommendedName>
</protein>
<dbReference type="Proteomes" id="UP001501480">
    <property type="component" value="Unassembled WGS sequence"/>
</dbReference>
<keyword evidence="2 5" id="KW-0812">Transmembrane</keyword>
<sequence length="279" mass="29447">MMLQFIWALLAISSIGTLFVFLSDGTAEMTRLSADGQNPISAARLAALGILLSACLLQIRAVQGLAGRTTLVLIILINLSVLWATGSRGPAVALLCGLAVLLTAPGKSRTNRISLTVAASSLGVAFFSSTSVQLGTERMLSLSDSGRTALAIDTIRVVWANPLGIGWGQLGEYLPLYPVGVEAGLYPHNLFLEFAVEAGLIGLIGICWLIISCVKVVYNAPVEQRPLHLPVFCVFVFAFINSMFSSDIVGNRLLWVALALIIGNSVALAGRSGLGQHAN</sequence>
<evidence type="ECO:0000313" key="7">
    <source>
        <dbReference type="EMBL" id="GAA2084333.1"/>
    </source>
</evidence>
<evidence type="ECO:0000259" key="6">
    <source>
        <dbReference type="Pfam" id="PF04932"/>
    </source>
</evidence>
<gene>
    <name evidence="7" type="ORF">GCM10009821_27130</name>
</gene>
<feature type="transmembrane region" description="Helical" evidence="5">
    <location>
        <begin position="252"/>
        <end position="270"/>
    </location>
</feature>
<dbReference type="InterPro" id="IPR051533">
    <property type="entry name" value="WaaL-like"/>
</dbReference>
<evidence type="ECO:0000256" key="4">
    <source>
        <dbReference type="ARBA" id="ARBA00023136"/>
    </source>
</evidence>
<proteinExistence type="predicted"/>
<dbReference type="PANTHER" id="PTHR37422">
    <property type="entry name" value="TEICHURONIC ACID BIOSYNTHESIS PROTEIN TUAE"/>
    <property type="match status" value="1"/>
</dbReference>
<evidence type="ECO:0000256" key="1">
    <source>
        <dbReference type="ARBA" id="ARBA00004141"/>
    </source>
</evidence>
<feature type="transmembrane region" description="Helical" evidence="5">
    <location>
        <begin position="229"/>
        <end position="246"/>
    </location>
</feature>
<evidence type="ECO:0000313" key="8">
    <source>
        <dbReference type="Proteomes" id="UP001501480"/>
    </source>
</evidence>
<accession>A0ABN2W849</accession>
<dbReference type="InterPro" id="IPR007016">
    <property type="entry name" value="O-antigen_ligase-rel_domated"/>
</dbReference>
<feature type="transmembrane region" description="Helical" evidence="5">
    <location>
        <begin position="66"/>
        <end position="84"/>
    </location>
</feature>
<organism evidence="7 8">
    <name type="scientific">Aeromicrobium halocynthiae</name>
    <dbReference type="NCBI Taxonomy" id="560557"/>
    <lineage>
        <taxon>Bacteria</taxon>
        <taxon>Bacillati</taxon>
        <taxon>Actinomycetota</taxon>
        <taxon>Actinomycetes</taxon>
        <taxon>Propionibacteriales</taxon>
        <taxon>Nocardioidaceae</taxon>
        <taxon>Aeromicrobium</taxon>
    </lineage>
</organism>
<name>A0ABN2W849_9ACTN</name>
<keyword evidence="8" id="KW-1185">Reference proteome</keyword>
<evidence type="ECO:0000256" key="5">
    <source>
        <dbReference type="SAM" id="Phobius"/>
    </source>
</evidence>
<feature type="transmembrane region" description="Helical" evidence="5">
    <location>
        <begin position="5"/>
        <end position="22"/>
    </location>
</feature>
<dbReference type="PANTHER" id="PTHR37422:SF13">
    <property type="entry name" value="LIPOPOLYSACCHARIDE BIOSYNTHESIS PROTEIN PA4999-RELATED"/>
    <property type="match status" value="1"/>
</dbReference>
<feature type="transmembrane region" description="Helical" evidence="5">
    <location>
        <begin position="90"/>
        <end position="106"/>
    </location>
</feature>
<reference evidence="7 8" key="1">
    <citation type="journal article" date="2019" name="Int. J. Syst. Evol. Microbiol.">
        <title>The Global Catalogue of Microorganisms (GCM) 10K type strain sequencing project: providing services to taxonomists for standard genome sequencing and annotation.</title>
        <authorList>
            <consortium name="The Broad Institute Genomics Platform"/>
            <consortium name="The Broad Institute Genome Sequencing Center for Infectious Disease"/>
            <person name="Wu L."/>
            <person name="Ma J."/>
        </authorList>
    </citation>
    <scope>NUCLEOTIDE SEQUENCE [LARGE SCALE GENOMIC DNA]</scope>
    <source>
        <strain evidence="7 8">JCM 15749</strain>
    </source>
</reference>
<comment type="caution">
    <text evidence="7">The sequence shown here is derived from an EMBL/GenBank/DDBJ whole genome shotgun (WGS) entry which is preliminary data.</text>
</comment>
<keyword evidence="3 5" id="KW-1133">Transmembrane helix</keyword>
<feature type="transmembrane region" description="Helical" evidence="5">
    <location>
        <begin position="42"/>
        <end position="59"/>
    </location>
</feature>
<feature type="transmembrane region" description="Helical" evidence="5">
    <location>
        <begin position="194"/>
        <end position="217"/>
    </location>
</feature>
<evidence type="ECO:0000256" key="2">
    <source>
        <dbReference type="ARBA" id="ARBA00022692"/>
    </source>
</evidence>
<feature type="domain" description="O-antigen ligase-related" evidence="6">
    <location>
        <begin position="74"/>
        <end position="206"/>
    </location>
</feature>